<comment type="similarity">
    <text evidence="3">Belongs to the xanthine dehydrogenase family.</text>
</comment>
<comment type="cofactor">
    <cofactor evidence="1">
        <name>Mo-molybdopterin</name>
        <dbReference type="ChEBI" id="CHEBI:71302"/>
    </cofactor>
</comment>
<protein>
    <submittedName>
        <fullName evidence="12">Xanthine dehydrogenase/oxidase</fullName>
    </submittedName>
</protein>
<evidence type="ECO:0000259" key="11">
    <source>
        <dbReference type="Pfam" id="PF20256"/>
    </source>
</evidence>
<feature type="domain" description="Aldehyde oxidase/xanthine dehydrogenase second molybdopterin binding" evidence="11">
    <location>
        <begin position="1"/>
        <end position="159"/>
    </location>
</feature>
<gene>
    <name evidence="12" type="ORF">HOLleu_15030</name>
</gene>
<evidence type="ECO:0000313" key="12">
    <source>
        <dbReference type="EMBL" id="KAJ8040669.1"/>
    </source>
</evidence>
<comment type="caution">
    <text evidence="12">The sequence shown here is derived from an EMBL/GenBank/DDBJ whole genome shotgun (WGS) entry which is preliminary data.</text>
</comment>
<organism evidence="12 13">
    <name type="scientific">Holothuria leucospilota</name>
    <name type="common">Black long sea cucumber</name>
    <name type="synonym">Mertensiothuria leucospilota</name>
    <dbReference type="NCBI Taxonomy" id="206669"/>
    <lineage>
        <taxon>Eukaryota</taxon>
        <taxon>Metazoa</taxon>
        <taxon>Echinodermata</taxon>
        <taxon>Eleutherozoa</taxon>
        <taxon>Echinozoa</taxon>
        <taxon>Holothuroidea</taxon>
        <taxon>Aspidochirotacea</taxon>
        <taxon>Aspidochirotida</taxon>
        <taxon>Holothuriidae</taxon>
        <taxon>Holothuria</taxon>
    </lineage>
</organism>
<feature type="compositionally biased region" description="Polar residues" evidence="10">
    <location>
        <begin position="27"/>
        <end position="45"/>
    </location>
</feature>
<dbReference type="GO" id="GO:0005506">
    <property type="term" value="F:iron ion binding"/>
    <property type="evidence" value="ECO:0007669"/>
    <property type="project" value="InterPro"/>
</dbReference>
<reference evidence="12" key="1">
    <citation type="submission" date="2021-10" db="EMBL/GenBank/DDBJ databases">
        <title>Tropical sea cucumber genome reveals ecological adaptation and Cuvierian tubules defense mechanism.</title>
        <authorList>
            <person name="Chen T."/>
        </authorList>
    </citation>
    <scope>NUCLEOTIDE SEQUENCE</scope>
    <source>
        <strain evidence="12">Nanhai2018</strain>
        <tissue evidence="12">Muscle</tissue>
    </source>
</reference>
<feature type="region of interest" description="Disordered" evidence="10">
    <location>
        <begin position="26"/>
        <end position="45"/>
    </location>
</feature>
<dbReference type="SUPFAM" id="SSF56003">
    <property type="entry name" value="Molybdenum cofactor-binding domain"/>
    <property type="match status" value="1"/>
</dbReference>
<comment type="cofactor">
    <cofactor evidence="9">
        <name>[2Fe-2S] cluster</name>
        <dbReference type="ChEBI" id="CHEBI:190135"/>
    </cofactor>
</comment>
<evidence type="ECO:0000256" key="5">
    <source>
        <dbReference type="ARBA" id="ARBA00022723"/>
    </source>
</evidence>
<proteinExistence type="inferred from homology"/>
<name>A0A9Q1C9U5_HOLLE</name>
<evidence type="ECO:0000256" key="8">
    <source>
        <dbReference type="ARBA" id="ARBA00023014"/>
    </source>
</evidence>
<evidence type="ECO:0000256" key="10">
    <source>
        <dbReference type="SAM" id="MobiDB-lite"/>
    </source>
</evidence>
<dbReference type="Gene3D" id="3.30.365.10">
    <property type="entry name" value="Aldehyde oxidase/xanthine dehydrogenase, molybdopterin binding domain"/>
    <property type="match status" value="2"/>
</dbReference>
<dbReference type="OrthoDB" id="8300278at2759"/>
<keyword evidence="5" id="KW-0479">Metal-binding</keyword>
<keyword evidence="8" id="KW-0411">Iron-sulfur</keyword>
<comment type="cofactor">
    <cofactor evidence="2">
        <name>FAD</name>
        <dbReference type="ChEBI" id="CHEBI:57692"/>
    </cofactor>
</comment>
<dbReference type="InterPro" id="IPR016208">
    <property type="entry name" value="Ald_Oxase/xanthine_DH-like"/>
</dbReference>
<dbReference type="GO" id="GO:0016491">
    <property type="term" value="F:oxidoreductase activity"/>
    <property type="evidence" value="ECO:0007669"/>
    <property type="project" value="UniProtKB-KW"/>
</dbReference>
<sequence>MGQGLHTKILQIASRSLKIPTSKIHISESSTDKVPNSPPTAGSVSTDLNGMAVKKACDTLRARLEPYMYANPKGEWEDWVRAAYIDRVSLSTTGYYKVDDIGYDWETNSGNAYNYFTYGVAATEVEIDCLTGDHQVIRTHIVMDVGDSLNPAIDIGQVIKTAYLGEGGGVIN</sequence>
<evidence type="ECO:0000256" key="9">
    <source>
        <dbReference type="ARBA" id="ARBA00034078"/>
    </source>
</evidence>
<dbReference type="GO" id="GO:0051537">
    <property type="term" value="F:2 iron, 2 sulfur cluster binding"/>
    <property type="evidence" value="ECO:0007669"/>
    <property type="project" value="UniProtKB-KW"/>
</dbReference>
<keyword evidence="7" id="KW-0408">Iron</keyword>
<evidence type="ECO:0000256" key="3">
    <source>
        <dbReference type="ARBA" id="ARBA00006849"/>
    </source>
</evidence>
<dbReference type="FunFam" id="3.30.365.10:FF:000002">
    <property type="entry name" value="Xanthine dehydrogenase oxidase"/>
    <property type="match status" value="1"/>
</dbReference>
<evidence type="ECO:0000256" key="7">
    <source>
        <dbReference type="ARBA" id="ARBA00023004"/>
    </source>
</evidence>
<dbReference type="Proteomes" id="UP001152320">
    <property type="component" value="Chromosome 6"/>
</dbReference>
<dbReference type="AlphaFoldDB" id="A0A9Q1C9U5"/>
<keyword evidence="4" id="KW-0001">2Fe-2S</keyword>
<dbReference type="Pfam" id="PF20256">
    <property type="entry name" value="MoCoBD_2"/>
    <property type="match status" value="1"/>
</dbReference>
<evidence type="ECO:0000256" key="4">
    <source>
        <dbReference type="ARBA" id="ARBA00022714"/>
    </source>
</evidence>
<evidence type="ECO:0000313" key="13">
    <source>
        <dbReference type="Proteomes" id="UP001152320"/>
    </source>
</evidence>
<dbReference type="PANTHER" id="PTHR45444">
    <property type="entry name" value="XANTHINE DEHYDROGENASE"/>
    <property type="match status" value="1"/>
</dbReference>
<evidence type="ECO:0000256" key="2">
    <source>
        <dbReference type="ARBA" id="ARBA00001974"/>
    </source>
</evidence>
<evidence type="ECO:0000256" key="6">
    <source>
        <dbReference type="ARBA" id="ARBA00023002"/>
    </source>
</evidence>
<keyword evidence="13" id="KW-1185">Reference proteome</keyword>
<accession>A0A9Q1C9U5</accession>
<evidence type="ECO:0000256" key="1">
    <source>
        <dbReference type="ARBA" id="ARBA00001924"/>
    </source>
</evidence>
<dbReference type="InterPro" id="IPR046867">
    <property type="entry name" value="AldOxase/xan_DH_MoCoBD2"/>
</dbReference>
<dbReference type="PANTHER" id="PTHR45444:SF3">
    <property type="entry name" value="XANTHINE DEHYDROGENASE"/>
    <property type="match status" value="1"/>
</dbReference>
<dbReference type="EMBL" id="JAIZAY010000006">
    <property type="protein sequence ID" value="KAJ8040669.1"/>
    <property type="molecule type" value="Genomic_DNA"/>
</dbReference>
<dbReference type="InterPro" id="IPR037165">
    <property type="entry name" value="AldOxase/xan_DH_Mopterin-bd_sf"/>
</dbReference>
<keyword evidence="6" id="KW-0560">Oxidoreductase</keyword>